<gene>
    <name evidence="9 13" type="primary">miaB</name>
    <name evidence="13" type="ORF">R2X38_25540</name>
</gene>
<dbReference type="SFLD" id="SFLDS00029">
    <property type="entry name" value="Radical_SAM"/>
    <property type="match status" value="1"/>
</dbReference>
<dbReference type="SMART" id="SM00729">
    <property type="entry name" value="Elp3"/>
    <property type="match status" value="1"/>
</dbReference>
<dbReference type="Proteomes" id="UP001186452">
    <property type="component" value="Unassembled WGS sequence"/>
</dbReference>
<evidence type="ECO:0000259" key="11">
    <source>
        <dbReference type="PROSITE" id="PS51449"/>
    </source>
</evidence>
<feature type="binding site" evidence="9">
    <location>
        <position position="83"/>
    </location>
    <ligand>
        <name>[4Fe-4S] cluster</name>
        <dbReference type="ChEBI" id="CHEBI:49883"/>
        <label>1</label>
    </ligand>
</feature>
<dbReference type="SFLD" id="SFLDG01061">
    <property type="entry name" value="methylthiotransferase"/>
    <property type="match status" value="1"/>
</dbReference>
<organism evidence="13 14">
    <name type="scientific">Photobacterium rosenbergii</name>
    <dbReference type="NCBI Taxonomy" id="294936"/>
    <lineage>
        <taxon>Bacteria</taxon>
        <taxon>Pseudomonadati</taxon>
        <taxon>Pseudomonadota</taxon>
        <taxon>Gammaproteobacteria</taxon>
        <taxon>Vibrionales</taxon>
        <taxon>Vibrionaceae</taxon>
        <taxon>Photobacterium</taxon>
    </lineage>
</organism>
<dbReference type="RefSeq" id="WP_317525168.1">
    <property type="nucleotide sequence ID" value="NZ_JAWJZI010000029.1"/>
</dbReference>
<evidence type="ECO:0000259" key="10">
    <source>
        <dbReference type="PROSITE" id="PS50926"/>
    </source>
</evidence>
<dbReference type="SFLD" id="SFLDF00273">
    <property type="entry name" value="(dimethylallyl)adenosine_tRNA"/>
    <property type="match status" value="1"/>
</dbReference>
<keyword evidence="9" id="KW-0963">Cytoplasm</keyword>
<feature type="binding site" evidence="9">
    <location>
        <position position="49"/>
    </location>
    <ligand>
        <name>[4Fe-4S] cluster</name>
        <dbReference type="ChEBI" id="CHEBI:49883"/>
        <label>1</label>
    </ligand>
</feature>
<evidence type="ECO:0000256" key="3">
    <source>
        <dbReference type="ARBA" id="ARBA00022679"/>
    </source>
</evidence>
<comment type="function">
    <text evidence="1 9">Catalyzes the methylthiolation of N6-(dimethylallyl)adenosine (i(6)A), leading to the formation of 2-methylthio-N6-(dimethylallyl)adenosine (ms(2)i(6)A) at position 37 in tRNAs that read codons beginning with uridine.</text>
</comment>
<dbReference type="GO" id="GO:0035597">
    <property type="term" value="F:tRNA-2-methylthio-N(6)-dimethylallyladenosine(37) synthase activity"/>
    <property type="evidence" value="ECO:0007669"/>
    <property type="project" value="UniProtKB-EC"/>
</dbReference>
<dbReference type="SUPFAM" id="SSF102114">
    <property type="entry name" value="Radical SAM enzymes"/>
    <property type="match status" value="1"/>
</dbReference>
<evidence type="ECO:0000256" key="7">
    <source>
        <dbReference type="ARBA" id="ARBA00023014"/>
    </source>
</evidence>
<dbReference type="Pfam" id="PF00919">
    <property type="entry name" value="UPF0004"/>
    <property type="match status" value="1"/>
</dbReference>
<keyword evidence="4 9" id="KW-0949">S-adenosyl-L-methionine</keyword>
<name>A0ABU3ZQI1_9GAMM</name>
<evidence type="ECO:0000256" key="1">
    <source>
        <dbReference type="ARBA" id="ARBA00003234"/>
    </source>
</evidence>
<protein>
    <recommendedName>
        <fullName evidence="8 9">tRNA-2-methylthio-N(6)-dimethylallyladenosine synthase</fullName>
        <ecNumber evidence="8 9">2.8.4.3</ecNumber>
    </recommendedName>
    <alternativeName>
        <fullName evidence="9">(Dimethylallyl)adenosine tRNA methylthiotransferase MiaB</fullName>
    </alternativeName>
    <alternativeName>
        <fullName evidence="9">tRNA-i(6)A37 methylthiotransferase</fullName>
    </alternativeName>
</protein>
<comment type="subunit">
    <text evidence="9">Monomer.</text>
</comment>
<comment type="catalytic activity">
    <reaction evidence="9">
        <text>N(6)-dimethylallyladenosine(37) in tRNA + (sulfur carrier)-SH + AH2 + 2 S-adenosyl-L-methionine = 2-methylsulfanyl-N(6)-dimethylallyladenosine(37) in tRNA + (sulfur carrier)-H + 5'-deoxyadenosine + L-methionine + A + S-adenosyl-L-homocysteine + 2 H(+)</text>
        <dbReference type="Rhea" id="RHEA:37067"/>
        <dbReference type="Rhea" id="RHEA-COMP:10375"/>
        <dbReference type="Rhea" id="RHEA-COMP:10376"/>
        <dbReference type="Rhea" id="RHEA-COMP:14737"/>
        <dbReference type="Rhea" id="RHEA-COMP:14739"/>
        <dbReference type="ChEBI" id="CHEBI:13193"/>
        <dbReference type="ChEBI" id="CHEBI:15378"/>
        <dbReference type="ChEBI" id="CHEBI:17319"/>
        <dbReference type="ChEBI" id="CHEBI:17499"/>
        <dbReference type="ChEBI" id="CHEBI:29917"/>
        <dbReference type="ChEBI" id="CHEBI:57844"/>
        <dbReference type="ChEBI" id="CHEBI:57856"/>
        <dbReference type="ChEBI" id="CHEBI:59789"/>
        <dbReference type="ChEBI" id="CHEBI:64428"/>
        <dbReference type="ChEBI" id="CHEBI:74415"/>
        <dbReference type="ChEBI" id="CHEBI:74417"/>
        <dbReference type="EC" id="2.8.4.3"/>
    </reaction>
</comment>
<dbReference type="InterPro" id="IPR006463">
    <property type="entry name" value="MiaB_methiolase"/>
</dbReference>
<dbReference type="EMBL" id="JAWJZI010000029">
    <property type="protein sequence ID" value="MDV5172370.1"/>
    <property type="molecule type" value="Genomic_DNA"/>
</dbReference>
<dbReference type="InterPro" id="IPR023404">
    <property type="entry name" value="rSAM_horseshoe"/>
</dbReference>
<keyword evidence="3 9" id="KW-0808">Transferase</keyword>
<dbReference type="NCBIfam" id="TIGR01574">
    <property type="entry name" value="miaB-methiolase"/>
    <property type="match status" value="1"/>
</dbReference>
<keyword evidence="14" id="KW-1185">Reference proteome</keyword>
<dbReference type="InterPro" id="IPR006638">
    <property type="entry name" value="Elp3/MiaA/NifB-like_rSAM"/>
</dbReference>
<feature type="binding site" evidence="9">
    <location>
        <position position="164"/>
    </location>
    <ligand>
        <name>[4Fe-4S] cluster</name>
        <dbReference type="ChEBI" id="CHEBI:49883"/>
        <label>2</label>
        <note>4Fe-4S-S-AdoMet</note>
    </ligand>
</feature>
<dbReference type="NCBIfam" id="TIGR00089">
    <property type="entry name" value="MiaB/RimO family radical SAM methylthiotransferase"/>
    <property type="match status" value="1"/>
</dbReference>
<dbReference type="PANTHER" id="PTHR43020">
    <property type="entry name" value="CDK5 REGULATORY SUBUNIT-ASSOCIATED PROTEIN 1"/>
    <property type="match status" value="1"/>
</dbReference>
<comment type="similarity">
    <text evidence="9">Belongs to the methylthiotransferase family. MiaB subfamily.</text>
</comment>
<dbReference type="InterPro" id="IPR058240">
    <property type="entry name" value="rSAM_sf"/>
</dbReference>
<dbReference type="InterPro" id="IPR013848">
    <property type="entry name" value="Methylthiotransferase_N"/>
</dbReference>
<keyword evidence="2 9" id="KW-0004">4Fe-4S</keyword>
<dbReference type="HAMAP" id="MF_01864">
    <property type="entry name" value="tRNA_metthiotr_MiaB"/>
    <property type="match status" value="1"/>
</dbReference>
<evidence type="ECO:0000256" key="8">
    <source>
        <dbReference type="ARBA" id="ARBA00033765"/>
    </source>
</evidence>
<dbReference type="InterPro" id="IPR002792">
    <property type="entry name" value="TRAM_dom"/>
</dbReference>
<accession>A0ABU3ZQI1</accession>
<sequence>MAKKLLIKTWGCQMNEYDSSKMADLLNAANGFELTEEPEEADVLLLNTCSIREKAQEKVFHQLGRWKTLKDKKPDLVIGVGGCVATQEGDSIRQRAPYVDVIFGPQTLHRLPEMIKQSQSDHAPVMDISFPEIEKFDRLPEPRAEGPTAFVSIMEGCSKYCTYCVVPYTRGEEVSRPLDDVLFEIAQLAEQGVREVNLLGQNVNAYRGDTHDGEIATFAELLRLVAAIDGIDRIRYTTSHPIEFTDDIIEVYEDTPEVVSFLHLPVQSGSDRILANMKRPHTAIEYKSKIRKLRKARPDITISSDFIVGFPGESDQDFQDTMKLIRDVDFDISFSFIFSARPGTPAADYPCDLSEQVKKERLYELQQQINTQAMRFSRLMLGTEQRILVEGPSKKNVMELRGRTENNRVVNFEGSPELIGQFVDVKITDVFTNSLRGELVRTEAEMDLRVAMSPAEVMEKTRKEDELGVGVYTP</sequence>
<dbReference type="CDD" id="cd01335">
    <property type="entry name" value="Radical_SAM"/>
    <property type="match status" value="1"/>
</dbReference>
<dbReference type="InterPro" id="IPR005839">
    <property type="entry name" value="Methylthiotransferase"/>
</dbReference>
<dbReference type="EC" id="2.8.4.3" evidence="8 9"/>
<feature type="binding site" evidence="9">
    <location>
        <position position="161"/>
    </location>
    <ligand>
        <name>[4Fe-4S] cluster</name>
        <dbReference type="ChEBI" id="CHEBI:49883"/>
        <label>2</label>
        <note>4Fe-4S-S-AdoMet</note>
    </ligand>
</feature>
<evidence type="ECO:0000256" key="4">
    <source>
        <dbReference type="ARBA" id="ARBA00022691"/>
    </source>
</evidence>
<dbReference type="SFLD" id="SFLDG01082">
    <property type="entry name" value="B12-binding_domain_containing"/>
    <property type="match status" value="1"/>
</dbReference>
<feature type="binding site" evidence="9">
    <location>
        <position position="12"/>
    </location>
    <ligand>
        <name>[4Fe-4S] cluster</name>
        <dbReference type="ChEBI" id="CHEBI:49883"/>
        <label>1</label>
    </ligand>
</feature>
<keyword evidence="7 9" id="KW-0411">Iron-sulfur</keyword>
<dbReference type="InterPro" id="IPR038135">
    <property type="entry name" value="Methylthiotransferase_N_sf"/>
</dbReference>
<keyword evidence="6 9" id="KW-0408">Iron</keyword>
<feature type="domain" description="TRAM" evidence="10">
    <location>
        <begin position="378"/>
        <end position="441"/>
    </location>
</feature>
<dbReference type="PROSITE" id="PS01278">
    <property type="entry name" value="MTTASE_RADICAL"/>
    <property type="match status" value="1"/>
</dbReference>
<evidence type="ECO:0000313" key="13">
    <source>
        <dbReference type="EMBL" id="MDV5172370.1"/>
    </source>
</evidence>
<proteinExistence type="inferred from homology"/>
<keyword evidence="5 9" id="KW-0479">Metal-binding</keyword>
<dbReference type="PROSITE" id="PS50926">
    <property type="entry name" value="TRAM"/>
    <property type="match status" value="1"/>
</dbReference>
<feature type="domain" description="MTTase N-terminal" evidence="11">
    <location>
        <begin position="3"/>
        <end position="120"/>
    </location>
</feature>
<reference evidence="13 14" key="1">
    <citation type="submission" date="2023-10" db="EMBL/GenBank/DDBJ databases">
        <title>Marine bacteria isolated from horseshoe crab.</title>
        <authorList>
            <person name="Cheng T.H."/>
        </authorList>
    </citation>
    <scope>NUCLEOTIDE SEQUENCE [LARGE SCALE GENOMIC DNA]</scope>
    <source>
        <strain evidence="13 14">HSC6</strain>
    </source>
</reference>
<comment type="cofactor">
    <cofactor evidence="9">
        <name>[4Fe-4S] cluster</name>
        <dbReference type="ChEBI" id="CHEBI:49883"/>
    </cofactor>
    <text evidence="9">Binds 2 [4Fe-4S] clusters. One cluster is coordinated with 3 cysteines and an exchangeable S-adenosyl-L-methionine.</text>
</comment>
<feature type="binding site" evidence="9">
    <location>
        <position position="157"/>
    </location>
    <ligand>
        <name>[4Fe-4S] cluster</name>
        <dbReference type="ChEBI" id="CHEBI:49883"/>
        <label>2</label>
        <note>4Fe-4S-S-AdoMet</note>
    </ligand>
</feature>
<evidence type="ECO:0000256" key="6">
    <source>
        <dbReference type="ARBA" id="ARBA00023004"/>
    </source>
</evidence>
<dbReference type="PROSITE" id="PS51918">
    <property type="entry name" value="RADICAL_SAM"/>
    <property type="match status" value="1"/>
</dbReference>
<evidence type="ECO:0000259" key="12">
    <source>
        <dbReference type="PROSITE" id="PS51918"/>
    </source>
</evidence>
<evidence type="ECO:0000256" key="5">
    <source>
        <dbReference type="ARBA" id="ARBA00022723"/>
    </source>
</evidence>
<evidence type="ECO:0000256" key="9">
    <source>
        <dbReference type="HAMAP-Rule" id="MF_01864"/>
    </source>
</evidence>
<dbReference type="Pfam" id="PF04055">
    <property type="entry name" value="Radical_SAM"/>
    <property type="match status" value="1"/>
</dbReference>
<dbReference type="InterPro" id="IPR007197">
    <property type="entry name" value="rSAM"/>
</dbReference>
<dbReference type="PANTHER" id="PTHR43020:SF2">
    <property type="entry name" value="MITOCHONDRIAL TRNA METHYLTHIOTRANSFERASE CDK5RAP1"/>
    <property type="match status" value="1"/>
</dbReference>
<dbReference type="Gene3D" id="3.40.50.12160">
    <property type="entry name" value="Methylthiotransferase, N-terminal domain"/>
    <property type="match status" value="1"/>
</dbReference>
<dbReference type="InterPro" id="IPR020612">
    <property type="entry name" value="Methylthiotransferase_CS"/>
</dbReference>
<evidence type="ECO:0000256" key="2">
    <source>
        <dbReference type="ARBA" id="ARBA00022485"/>
    </source>
</evidence>
<dbReference type="Gene3D" id="3.80.30.20">
    <property type="entry name" value="tm_1862 like domain"/>
    <property type="match status" value="1"/>
</dbReference>
<dbReference type="Pfam" id="PF01938">
    <property type="entry name" value="TRAM"/>
    <property type="match status" value="1"/>
</dbReference>
<evidence type="ECO:0000313" key="14">
    <source>
        <dbReference type="Proteomes" id="UP001186452"/>
    </source>
</evidence>
<feature type="domain" description="Radical SAM core" evidence="12">
    <location>
        <begin position="143"/>
        <end position="375"/>
    </location>
</feature>
<dbReference type="PROSITE" id="PS51449">
    <property type="entry name" value="MTTASE_N"/>
    <property type="match status" value="1"/>
</dbReference>
<keyword evidence="9" id="KW-0819">tRNA processing</keyword>
<comment type="caution">
    <text evidence="13">The sequence shown here is derived from an EMBL/GenBank/DDBJ whole genome shotgun (WGS) entry which is preliminary data.</text>
</comment>
<comment type="subcellular location">
    <subcellularLocation>
        <location evidence="9">Cytoplasm</location>
    </subcellularLocation>
</comment>